<dbReference type="InterPro" id="IPR016181">
    <property type="entry name" value="Acyl_CoA_acyltransferase"/>
</dbReference>
<protein>
    <submittedName>
        <fullName evidence="5">GNAT family N-acetyltransferase</fullName>
    </submittedName>
</protein>
<evidence type="ECO:0000313" key="5">
    <source>
        <dbReference type="EMBL" id="QSX33392.1"/>
    </source>
</evidence>
<accession>A0ABX7QPI9</accession>
<dbReference type="InterPro" id="IPR000182">
    <property type="entry name" value="GNAT_dom"/>
</dbReference>
<comment type="similarity">
    <text evidence="3">Belongs to the acetyltransferase family. RimJ subfamily.</text>
</comment>
<dbReference type="PANTHER" id="PTHR43792:SF8">
    <property type="entry name" value="[RIBOSOMAL PROTEIN US5]-ALANINE N-ACETYLTRANSFERASE"/>
    <property type="match status" value="1"/>
</dbReference>
<dbReference type="SUPFAM" id="SSF55729">
    <property type="entry name" value="Acyl-CoA N-acyltransferases (Nat)"/>
    <property type="match status" value="1"/>
</dbReference>
<name>A0ABX7QPI9_9GAMM</name>
<gene>
    <name evidence="5" type="ORF">JYB87_17005</name>
</gene>
<proteinExistence type="inferred from homology"/>
<feature type="domain" description="N-acetyltransferase" evidence="4">
    <location>
        <begin position="16"/>
        <end position="168"/>
    </location>
</feature>
<keyword evidence="6" id="KW-1185">Reference proteome</keyword>
<reference evidence="5 6" key="1">
    <citation type="submission" date="2021-03" db="EMBL/GenBank/DDBJ databases">
        <title>Novel species identification of genus Shewanella.</title>
        <authorList>
            <person name="Liu G."/>
            <person name="Zhang Q."/>
        </authorList>
    </citation>
    <scope>NUCLEOTIDE SEQUENCE [LARGE SCALE GENOMIC DNA]</scope>
    <source>
        <strain evidence="5 6">FJAT-51800</strain>
    </source>
</reference>
<sequence length="174" mass="20117">MMHARPVYKTDAAKLSDYFTRNQSHFQRWDPLRPVNFHSVANWQQRLNHLYTEPRTEYWFALADAEKIIAHCALSNVVQGPFQACYMGYGIDADYQGRGLMPNLCQTALAFGFQRLSLHRVMANYMPHNLRSGALLARLGFEKEGLAKEYLCINGEWQDHVLTSLLARHFNAPR</sequence>
<dbReference type="PROSITE" id="PS51186">
    <property type="entry name" value="GNAT"/>
    <property type="match status" value="1"/>
</dbReference>
<dbReference type="Proteomes" id="UP000662770">
    <property type="component" value="Chromosome"/>
</dbReference>
<dbReference type="EMBL" id="CP071503">
    <property type="protein sequence ID" value="QSX33392.1"/>
    <property type="molecule type" value="Genomic_DNA"/>
</dbReference>
<dbReference type="InterPro" id="IPR051531">
    <property type="entry name" value="N-acetyltransferase"/>
</dbReference>
<keyword evidence="2" id="KW-0012">Acyltransferase</keyword>
<evidence type="ECO:0000313" key="6">
    <source>
        <dbReference type="Proteomes" id="UP000662770"/>
    </source>
</evidence>
<dbReference type="PANTHER" id="PTHR43792">
    <property type="entry name" value="GNAT FAMILY, PUTATIVE (AFU_ORTHOLOGUE AFUA_3G00765)-RELATED-RELATED"/>
    <property type="match status" value="1"/>
</dbReference>
<dbReference type="CDD" id="cd04301">
    <property type="entry name" value="NAT_SF"/>
    <property type="match status" value="1"/>
</dbReference>
<keyword evidence="1" id="KW-0808">Transferase</keyword>
<evidence type="ECO:0000256" key="3">
    <source>
        <dbReference type="ARBA" id="ARBA00038502"/>
    </source>
</evidence>
<evidence type="ECO:0000256" key="1">
    <source>
        <dbReference type="ARBA" id="ARBA00022679"/>
    </source>
</evidence>
<dbReference type="Gene3D" id="3.40.630.30">
    <property type="match status" value="1"/>
</dbReference>
<evidence type="ECO:0000259" key="4">
    <source>
        <dbReference type="PROSITE" id="PS51186"/>
    </source>
</evidence>
<organism evidence="5 6">
    <name type="scientific">Shewanella avicenniae</name>
    <dbReference type="NCBI Taxonomy" id="2814294"/>
    <lineage>
        <taxon>Bacteria</taxon>
        <taxon>Pseudomonadati</taxon>
        <taxon>Pseudomonadota</taxon>
        <taxon>Gammaproteobacteria</taxon>
        <taxon>Alteromonadales</taxon>
        <taxon>Shewanellaceae</taxon>
        <taxon>Shewanella</taxon>
    </lineage>
</organism>
<evidence type="ECO:0000256" key="2">
    <source>
        <dbReference type="ARBA" id="ARBA00023315"/>
    </source>
</evidence>
<dbReference type="Pfam" id="PF13302">
    <property type="entry name" value="Acetyltransf_3"/>
    <property type="match status" value="1"/>
</dbReference>